<keyword evidence="2 6" id="KW-0479">Metal-binding</keyword>
<feature type="domain" description="CMP/dCMP-type deaminase" evidence="7">
    <location>
        <begin position="7"/>
        <end position="132"/>
    </location>
</feature>
<dbReference type="InterPro" id="IPR016193">
    <property type="entry name" value="Cytidine_deaminase-like"/>
</dbReference>
<evidence type="ECO:0000256" key="4">
    <source>
        <dbReference type="ARBA" id="ARBA00022833"/>
    </source>
</evidence>
<comment type="cofactor">
    <cofactor evidence="6">
        <name>Zn(2+)</name>
        <dbReference type="ChEBI" id="CHEBI:29105"/>
    </cofactor>
</comment>
<feature type="binding site" evidence="6">
    <location>
        <position position="105"/>
    </location>
    <ligand>
        <name>Zn(2+)</name>
        <dbReference type="ChEBI" id="CHEBI:29105"/>
        <note>catalytic</note>
    </ligand>
</feature>
<dbReference type="PANTHER" id="PTHR11086">
    <property type="entry name" value="DEOXYCYTIDYLATE DEAMINASE-RELATED"/>
    <property type="match status" value="1"/>
</dbReference>
<evidence type="ECO:0000259" key="7">
    <source>
        <dbReference type="PROSITE" id="PS51747"/>
    </source>
</evidence>
<name>A0A0R3KUY8_9BRAD</name>
<dbReference type="PIRSF" id="PIRSF006019">
    <property type="entry name" value="dCMP_deaminase"/>
    <property type="match status" value="1"/>
</dbReference>
<dbReference type="GO" id="GO:0008270">
    <property type="term" value="F:zinc ion binding"/>
    <property type="evidence" value="ECO:0007669"/>
    <property type="project" value="InterPro"/>
</dbReference>
<evidence type="ECO:0000256" key="1">
    <source>
        <dbReference type="ARBA" id="ARBA00006576"/>
    </source>
</evidence>
<feature type="binding site" evidence="6">
    <location>
        <position position="102"/>
    </location>
    <ligand>
        <name>Zn(2+)</name>
        <dbReference type="ChEBI" id="CHEBI:29105"/>
        <note>catalytic</note>
    </ligand>
</feature>
<feature type="active site" description="Proton donor" evidence="5">
    <location>
        <position position="76"/>
    </location>
</feature>
<evidence type="ECO:0000256" key="2">
    <source>
        <dbReference type="ARBA" id="ARBA00022723"/>
    </source>
</evidence>
<dbReference type="GO" id="GO:0004132">
    <property type="term" value="F:dCMP deaminase activity"/>
    <property type="evidence" value="ECO:0007669"/>
    <property type="project" value="InterPro"/>
</dbReference>
<evidence type="ECO:0000313" key="9">
    <source>
        <dbReference type="Proteomes" id="UP000051913"/>
    </source>
</evidence>
<protein>
    <recommendedName>
        <fullName evidence="7">CMP/dCMP-type deaminase domain-containing protein</fullName>
    </recommendedName>
</protein>
<accession>A0A0R3KUY8</accession>
<dbReference type="AlphaFoldDB" id="A0A0R3KUY8"/>
<evidence type="ECO:0000313" key="8">
    <source>
        <dbReference type="EMBL" id="KRQ99337.1"/>
    </source>
</evidence>
<dbReference type="GO" id="GO:0005737">
    <property type="term" value="C:cytoplasm"/>
    <property type="evidence" value="ECO:0007669"/>
    <property type="project" value="TreeGrafter"/>
</dbReference>
<evidence type="ECO:0000256" key="6">
    <source>
        <dbReference type="PIRSR" id="PIRSR006019-2"/>
    </source>
</evidence>
<dbReference type="EMBL" id="LLXX01000173">
    <property type="protein sequence ID" value="KRQ99337.1"/>
    <property type="molecule type" value="Genomic_DNA"/>
</dbReference>
<dbReference type="Gene3D" id="3.40.140.10">
    <property type="entry name" value="Cytidine Deaminase, domain 2"/>
    <property type="match status" value="1"/>
</dbReference>
<dbReference type="PANTHER" id="PTHR11086:SF18">
    <property type="entry name" value="DEOXYCYTIDYLATE DEAMINASE"/>
    <property type="match status" value="1"/>
</dbReference>
<dbReference type="InterPro" id="IPR016192">
    <property type="entry name" value="APOBEC/CMP_deaminase_Zn-bd"/>
</dbReference>
<comment type="similarity">
    <text evidence="1">Belongs to the cytidine and deoxycytidylate deaminase family.</text>
</comment>
<proteinExistence type="inferred from homology"/>
<feature type="binding site" evidence="6">
    <location>
        <position position="74"/>
    </location>
    <ligand>
        <name>Zn(2+)</name>
        <dbReference type="ChEBI" id="CHEBI:29105"/>
        <note>catalytic</note>
    </ligand>
</feature>
<dbReference type="InterPro" id="IPR016473">
    <property type="entry name" value="dCMP_deaminase"/>
</dbReference>
<dbReference type="Pfam" id="PF00383">
    <property type="entry name" value="dCMP_cyt_deam_1"/>
    <property type="match status" value="1"/>
</dbReference>
<dbReference type="PROSITE" id="PS00903">
    <property type="entry name" value="CYT_DCMP_DEAMINASES_1"/>
    <property type="match status" value="1"/>
</dbReference>
<dbReference type="GO" id="GO:0006220">
    <property type="term" value="P:pyrimidine nucleotide metabolic process"/>
    <property type="evidence" value="ECO:0007669"/>
    <property type="project" value="InterPro"/>
</dbReference>
<keyword evidence="4 6" id="KW-0862">Zinc</keyword>
<reference evidence="8 9" key="1">
    <citation type="submission" date="2014-03" db="EMBL/GenBank/DDBJ databases">
        <title>Bradyrhizobium valentinum sp. nov., isolated from effective nodules of Lupinus mariae-josephae, a lupine endemic of basic-lime soils in Eastern Spain.</title>
        <authorList>
            <person name="Duran D."/>
            <person name="Rey L."/>
            <person name="Navarro A."/>
            <person name="Busquets A."/>
            <person name="Imperial J."/>
            <person name="Ruiz-Argueso T."/>
        </authorList>
    </citation>
    <scope>NUCLEOTIDE SEQUENCE [LARGE SCALE GENOMIC DNA]</scope>
    <source>
        <strain evidence="8 9">LmjM3</strain>
    </source>
</reference>
<comment type="caution">
    <text evidence="8">The sequence shown here is derived from an EMBL/GenBank/DDBJ whole genome shotgun (WGS) entry which is preliminary data.</text>
</comment>
<evidence type="ECO:0000256" key="3">
    <source>
        <dbReference type="ARBA" id="ARBA00022801"/>
    </source>
</evidence>
<dbReference type="Proteomes" id="UP000051913">
    <property type="component" value="Unassembled WGS sequence"/>
</dbReference>
<evidence type="ECO:0000256" key="5">
    <source>
        <dbReference type="PIRSR" id="PIRSR006019-1"/>
    </source>
</evidence>
<gene>
    <name evidence="8" type="ORF">CP49_11990</name>
</gene>
<organism evidence="8 9">
    <name type="scientific">Bradyrhizobium valentinum</name>
    <dbReference type="NCBI Taxonomy" id="1518501"/>
    <lineage>
        <taxon>Bacteria</taxon>
        <taxon>Pseudomonadati</taxon>
        <taxon>Pseudomonadota</taxon>
        <taxon>Alphaproteobacteria</taxon>
        <taxon>Hyphomicrobiales</taxon>
        <taxon>Nitrobacteraceae</taxon>
        <taxon>Bradyrhizobium</taxon>
    </lineage>
</organism>
<sequence length="170" mass="19155">MTHQCDSWDARFFLLCTLLSSWSEDRSRQVGSVIVGSGNTILGTGYNGLPRKVSADYEARHSRENGEKYLWFEHAERNAIYNMARAGVSTVGCRMYVNNFPCADCARAIVQSGIVQLNSFTPNMMDANFARHYSVAETMLFESGVEVRLFQKEDASLAEARKRFCTAIEQ</sequence>
<keyword evidence="9" id="KW-1185">Reference proteome</keyword>
<dbReference type="InterPro" id="IPR015517">
    <property type="entry name" value="dCMP_deaminase-rel"/>
</dbReference>
<dbReference type="PROSITE" id="PS51747">
    <property type="entry name" value="CYT_DCMP_DEAMINASES_2"/>
    <property type="match status" value="1"/>
</dbReference>
<keyword evidence="3" id="KW-0378">Hydrolase</keyword>
<dbReference type="InterPro" id="IPR002125">
    <property type="entry name" value="CMP_dCMP_dom"/>
</dbReference>
<dbReference type="SUPFAM" id="SSF53927">
    <property type="entry name" value="Cytidine deaminase-like"/>
    <property type="match status" value="1"/>
</dbReference>